<keyword evidence="4" id="KW-1185">Reference proteome</keyword>
<dbReference type="PROSITE" id="PS51747">
    <property type="entry name" value="CYT_DCMP_DEAMINASES_2"/>
    <property type="match status" value="1"/>
</dbReference>
<dbReference type="AlphaFoldDB" id="A0ABD3Q0Z8"/>
<gene>
    <name evidence="3" type="ORF">ACHAWO_010930</name>
</gene>
<name>A0ABD3Q0Z8_9STRA</name>
<dbReference type="PANTHER" id="PTHR11079">
    <property type="entry name" value="CYTOSINE DEAMINASE FAMILY MEMBER"/>
    <property type="match status" value="1"/>
</dbReference>
<feature type="signal peptide" evidence="1">
    <location>
        <begin position="1"/>
        <end position="18"/>
    </location>
</feature>
<protein>
    <recommendedName>
        <fullName evidence="2">CMP/dCMP-type deaminase domain-containing protein</fullName>
    </recommendedName>
</protein>
<keyword evidence="1" id="KW-0732">Signal</keyword>
<reference evidence="3 4" key="1">
    <citation type="submission" date="2024-10" db="EMBL/GenBank/DDBJ databases">
        <title>Updated reference genomes for cyclostephanoid diatoms.</title>
        <authorList>
            <person name="Roberts W.R."/>
            <person name="Alverson A.J."/>
        </authorList>
    </citation>
    <scope>NUCLEOTIDE SEQUENCE [LARGE SCALE GENOMIC DNA]</scope>
    <source>
        <strain evidence="3 4">AJA010-31</strain>
    </source>
</reference>
<dbReference type="EMBL" id="JALLPJ020000371">
    <property type="protein sequence ID" value="KAL3794079.1"/>
    <property type="molecule type" value="Genomic_DNA"/>
</dbReference>
<proteinExistence type="predicted"/>
<dbReference type="Proteomes" id="UP001530400">
    <property type="component" value="Unassembled WGS sequence"/>
</dbReference>
<evidence type="ECO:0000313" key="4">
    <source>
        <dbReference type="Proteomes" id="UP001530400"/>
    </source>
</evidence>
<dbReference type="InterPro" id="IPR002125">
    <property type="entry name" value="CMP_dCMP_dom"/>
</dbReference>
<evidence type="ECO:0000259" key="2">
    <source>
        <dbReference type="PROSITE" id="PS51747"/>
    </source>
</evidence>
<dbReference type="PANTHER" id="PTHR11079:SF162">
    <property type="entry name" value="RIBOFLAVIN BIOSYNTHESIS PROTEIN PYRD, CHLOROPLASTIC"/>
    <property type="match status" value="1"/>
</dbReference>
<organism evidence="3 4">
    <name type="scientific">Cyclotella atomus</name>
    <dbReference type="NCBI Taxonomy" id="382360"/>
    <lineage>
        <taxon>Eukaryota</taxon>
        <taxon>Sar</taxon>
        <taxon>Stramenopiles</taxon>
        <taxon>Ochrophyta</taxon>
        <taxon>Bacillariophyta</taxon>
        <taxon>Coscinodiscophyceae</taxon>
        <taxon>Thalassiosirophycidae</taxon>
        <taxon>Stephanodiscales</taxon>
        <taxon>Stephanodiscaceae</taxon>
        <taxon>Cyclotella</taxon>
    </lineage>
</organism>
<dbReference type="InterPro" id="IPR016193">
    <property type="entry name" value="Cytidine_deaminase-like"/>
</dbReference>
<evidence type="ECO:0000313" key="3">
    <source>
        <dbReference type="EMBL" id="KAL3794079.1"/>
    </source>
</evidence>
<accession>A0ABD3Q0Z8</accession>
<feature type="chain" id="PRO_5044819093" description="CMP/dCMP-type deaminase domain-containing protein" evidence="1">
    <location>
        <begin position="19"/>
        <end position="726"/>
    </location>
</feature>
<sequence length="726" mass="80000">MRGLSSHLLLAALPSCHALIPSFLPSLTSRHATQHVSRILTFSTNADEEDAPNGAVNGDDEILRLLEMDASDDDEEMLLQTKFLSGEPIEDDDEDEDEETKLDKAFMLEAINMARSSGGERSPSGPFPKPIAGAVLVAQDGRILGKGRSNYAGHAVEFALKEAGINATPLREWCVAWPSDSKFRRDITESTLYVTLEPSNERQGEEKPPITQLIQMAGIPRLVIGCQDPIPENAAEGAGRLHAAGVSVTMGVRQEECMDLIKGYTALCNTKLQRLARQHMKRFGRPMGHLHCSVIDSDDAEAFARNGNSFGKDFGGKHLSYRDFGTYEIAPPPESIWASSTEDEEEFSSEVDDFFMDFEMEDKQESLGGNPMMPWYEQVDACVATFPKPGNGPVNDPSIQARLKGLKWLATHGNQLPPGVERVLVMDATDLKDLPMSNDDNLLPGVDIEGFWRGEGRKPSRVLLRHGDNAMAIAVAKAAAKAAQAAAEASEKAKTALETGDAELAAEAALECQNAAMASNDFIQKEIQKEQVRTYWAERRTLICSNDVAYLRLLRLSDLQDLKNKLLNMGVKVEVIKGSEPIDVMNHLGKRSGYKSVVWRAGCWGNRGVDAIMKGAFQRVSAHIAVDAIGGKFWQLMLAERALQSACGPERSIKVFAEQDDINLEYCDREDATADCALLLDGRPVRHVRLDARVAVVSDIKRREIALKKSVPMKKKFHEEQAPWFL</sequence>
<evidence type="ECO:0000256" key="1">
    <source>
        <dbReference type="SAM" id="SignalP"/>
    </source>
</evidence>
<feature type="domain" description="CMP/dCMP-type deaminase" evidence="2">
    <location>
        <begin position="101"/>
        <end position="241"/>
    </location>
</feature>
<dbReference type="Gene3D" id="3.40.140.10">
    <property type="entry name" value="Cytidine Deaminase, domain 2"/>
    <property type="match status" value="1"/>
</dbReference>
<dbReference type="SUPFAM" id="SSF53927">
    <property type="entry name" value="Cytidine deaminase-like"/>
    <property type="match status" value="1"/>
</dbReference>
<comment type="caution">
    <text evidence="3">The sequence shown here is derived from an EMBL/GenBank/DDBJ whole genome shotgun (WGS) entry which is preliminary data.</text>
</comment>